<name>A0A4U5MHS7_STECR</name>
<dbReference type="EMBL" id="AZBU02000008">
    <property type="protein sequence ID" value="TKR68662.1"/>
    <property type="molecule type" value="Genomic_DNA"/>
</dbReference>
<proteinExistence type="predicted"/>
<comment type="caution">
    <text evidence="1">The sequence shown here is derived from an EMBL/GenBank/DDBJ whole genome shotgun (WGS) entry which is preliminary data.</text>
</comment>
<keyword evidence="2" id="KW-1185">Reference proteome</keyword>
<accession>A0A4U5MHS7</accession>
<evidence type="ECO:0000313" key="2">
    <source>
        <dbReference type="Proteomes" id="UP000298663"/>
    </source>
</evidence>
<dbReference type="AlphaFoldDB" id="A0A4U5MHS7"/>
<evidence type="ECO:0000313" key="1">
    <source>
        <dbReference type="EMBL" id="TKR68662.1"/>
    </source>
</evidence>
<gene>
    <name evidence="1" type="ORF">L596_030911</name>
</gene>
<dbReference type="Proteomes" id="UP000298663">
    <property type="component" value="Unassembled WGS sequence"/>
</dbReference>
<protein>
    <submittedName>
        <fullName evidence="1">Uncharacterized protein</fullName>
    </submittedName>
</protein>
<sequence length="213" mass="25097">MSLGFDLLFSILKYIGTTTVYDVSISEDDLLTAAAVAVKEARSTLDLIIYVRKSGSTFLYFKKRFGPIQIGYWNHIWTDSISEQDWNRIDHIKIMNIETSFVHTERPTVMDLFTRDNLQCKYLLFCTNYKSKAQESVACSILQRCIKDIKFEYVKIADDQMDSNQWIPIKDIQIEQNKMEKIETIQLIPRDEFEEMKYTFLDKDKNFSIHLLK</sequence>
<organism evidence="1 2">
    <name type="scientific">Steinernema carpocapsae</name>
    <name type="common">Entomopathogenic nematode</name>
    <dbReference type="NCBI Taxonomy" id="34508"/>
    <lineage>
        <taxon>Eukaryota</taxon>
        <taxon>Metazoa</taxon>
        <taxon>Ecdysozoa</taxon>
        <taxon>Nematoda</taxon>
        <taxon>Chromadorea</taxon>
        <taxon>Rhabditida</taxon>
        <taxon>Tylenchina</taxon>
        <taxon>Panagrolaimomorpha</taxon>
        <taxon>Strongyloidoidea</taxon>
        <taxon>Steinernematidae</taxon>
        <taxon>Steinernema</taxon>
    </lineage>
</organism>
<reference evidence="1 2" key="2">
    <citation type="journal article" date="2019" name="G3 (Bethesda)">
        <title>Hybrid Assembly of the Genome of the Entomopathogenic Nematode Steinernema carpocapsae Identifies the X-Chromosome.</title>
        <authorList>
            <person name="Serra L."/>
            <person name="Macchietto M."/>
            <person name="Macias-Munoz A."/>
            <person name="McGill C.J."/>
            <person name="Rodriguez I.M."/>
            <person name="Rodriguez B."/>
            <person name="Murad R."/>
            <person name="Mortazavi A."/>
        </authorList>
    </citation>
    <scope>NUCLEOTIDE SEQUENCE [LARGE SCALE GENOMIC DNA]</scope>
    <source>
        <strain evidence="1 2">ALL</strain>
    </source>
</reference>
<reference evidence="1 2" key="1">
    <citation type="journal article" date="2015" name="Genome Biol.">
        <title>Comparative genomics of Steinernema reveals deeply conserved gene regulatory networks.</title>
        <authorList>
            <person name="Dillman A.R."/>
            <person name="Macchietto M."/>
            <person name="Porter C.F."/>
            <person name="Rogers A."/>
            <person name="Williams B."/>
            <person name="Antoshechkin I."/>
            <person name="Lee M.M."/>
            <person name="Goodwin Z."/>
            <person name="Lu X."/>
            <person name="Lewis E.E."/>
            <person name="Goodrich-Blair H."/>
            <person name="Stock S.P."/>
            <person name="Adams B.J."/>
            <person name="Sternberg P.W."/>
            <person name="Mortazavi A."/>
        </authorList>
    </citation>
    <scope>NUCLEOTIDE SEQUENCE [LARGE SCALE GENOMIC DNA]</scope>
    <source>
        <strain evidence="1 2">ALL</strain>
    </source>
</reference>